<dbReference type="GO" id="GO:0006355">
    <property type="term" value="P:regulation of DNA-templated transcription"/>
    <property type="evidence" value="ECO:0007669"/>
    <property type="project" value="InterPro"/>
</dbReference>
<proteinExistence type="predicted"/>
<evidence type="ECO:0000256" key="1">
    <source>
        <dbReference type="ARBA" id="ARBA00022649"/>
    </source>
</evidence>
<dbReference type="EMBL" id="MLJW01000790">
    <property type="protein sequence ID" value="OIQ82571.1"/>
    <property type="molecule type" value="Genomic_DNA"/>
</dbReference>
<gene>
    <name evidence="2" type="ORF">GALL_356410</name>
</gene>
<organism evidence="2">
    <name type="scientific">mine drainage metagenome</name>
    <dbReference type="NCBI Taxonomy" id="410659"/>
    <lineage>
        <taxon>unclassified sequences</taxon>
        <taxon>metagenomes</taxon>
        <taxon>ecological metagenomes</taxon>
    </lineage>
</organism>
<protein>
    <recommendedName>
        <fullName evidence="3">Protein containing DUF1778</fullName>
    </recommendedName>
</protein>
<name>A0A1J5QYN9_9ZZZZ</name>
<accession>A0A1J5QYN9</accession>
<dbReference type="AlphaFoldDB" id="A0A1J5QYN9"/>
<dbReference type="InterPro" id="IPR014795">
    <property type="entry name" value="TacA_1-like"/>
</dbReference>
<dbReference type="Gene3D" id="1.20.5.780">
    <property type="entry name" value="Single helix bin"/>
    <property type="match status" value="1"/>
</dbReference>
<dbReference type="PANTHER" id="PTHR35401:SF2">
    <property type="entry name" value="ABC-TYPE TRANSPORT SYSTEM"/>
    <property type="match status" value="1"/>
</dbReference>
<dbReference type="InterPro" id="IPR010985">
    <property type="entry name" value="Ribbon_hlx_hlx"/>
</dbReference>
<evidence type="ECO:0000313" key="2">
    <source>
        <dbReference type="EMBL" id="OIQ82571.1"/>
    </source>
</evidence>
<evidence type="ECO:0008006" key="3">
    <source>
        <dbReference type="Google" id="ProtNLM"/>
    </source>
</evidence>
<comment type="caution">
    <text evidence="2">The sequence shown here is derived from an EMBL/GenBank/DDBJ whole genome shotgun (WGS) entry which is preliminary data.</text>
</comment>
<dbReference type="PANTHER" id="PTHR35401">
    <property type="entry name" value="COPG FAMILY HELIX-TURN-HELIX PROTEIN-RELATED-RELATED"/>
    <property type="match status" value="1"/>
</dbReference>
<sequence length="84" mass="9512">MAIQSGKRLTVHVTAQEEESLQMAADISSMALSQFIVQAALEKAEQVIAEESSLVLTRRESVRFLELIEIPRLRNERFLQAQAR</sequence>
<keyword evidence="1" id="KW-1277">Toxin-antitoxin system</keyword>
<dbReference type="Pfam" id="PF08681">
    <property type="entry name" value="TacA1"/>
    <property type="match status" value="1"/>
</dbReference>
<dbReference type="SUPFAM" id="SSF47598">
    <property type="entry name" value="Ribbon-helix-helix"/>
    <property type="match status" value="1"/>
</dbReference>
<reference evidence="2" key="1">
    <citation type="submission" date="2016-10" db="EMBL/GenBank/DDBJ databases">
        <title>Sequence of Gallionella enrichment culture.</title>
        <authorList>
            <person name="Poehlein A."/>
            <person name="Muehling M."/>
            <person name="Daniel R."/>
        </authorList>
    </citation>
    <scope>NUCLEOTIDE SEQUENCE</scope>
</reference>